<dbReference type="Gene3D" id="2.30.30.140">
    <property type="match status" value="1"/>
</dbReference>
<dbReference type="NCBIfam" id="TIGR00074">
    <property type="entry name" value="hypC_hupF"/>
    <property type="match status" value="1"/>
</dbReference>
<proteinExistence type="inferred from homology"/>
<comment type="similarity">
    <text evidence="1">Belongs to the HupF/HypC family.</text>
</comment>
<dbReference type="PANTHER" id="PTHR35177">
    <property type="entry name" value="HYDROGENASE MATURATION FACTOR HYBG"/>
    <property type="match status" value="1"/>
</dbReference>
<dbReference type="Pfam" id="PF01455">
    <property type="entry name" value="HupF_HypC"/>
    <property type="match status" value="1"/>
</dbReference>
<keyword evidence="3" id="KW-1185">Reference proteome</keyword>
<reference evidence="2 3" key="1">
    <citation type="submission" date="2017-03" db="EMBL/GenBank/DDBJ databases">
        <title>Complete genome sequence of Candidatus 'Thiodictyon syntrophicum' sp. nov. strain Cad16T, a photolithoautotroph purple sulfur bacterium isolated from an alpine meromictic lake.</title>
        <authorList>
            <person name="Luedin S.M."/>
            <person name="Pothier J.F."/>
            <person name="Danza F."/>
            <person name="Storelli N."/>
            <person name="Wittwer M."/>
            <person name="Tonolla M."/>
        </authorList>
    </citation>
    <scope>NUCLEOTIDE SEQUENCE [LARGE SCALE GENOMIC DNA]</scope>
    <source>
        <strain evidence="2 3">Cad16T</strain>
    </source>
</reference>
<accession>A0A2K8UFQ9</accession>
<dbReference type="InterPro" id="IPR001109">
    <property type="entry name" value="Hydrogenase_HupF/HypC"/>
</dbReference>
<evidence type="ECO:0000313" key="2">
    <source>
        <dbReference type="EMBL" id="AUB84424.1"/>
    </source>
</evidence>
<dbReference type="KEGG" id="tsy:THSYN_28125"/>
<dbReference type="InterPro" id="IPR019812">
    <property type="entry name" value="Hydgase_assmbl_chp_CS"/>
</dbReference>
<evidence type="ECO:0000313" key="3">
    <source>
        <dbReference type="Proteomes" id="UP000232638"/>
    </source>
</evidence>
<sequence>MCLGIPMQIQSIDGFVAQCTAKGAQREANLFMLQHEPPAVGDYVVIHLGYAVNRISEEDAAAAWEVYDEMLAADDASALLRLPV</sequence>
<dbReference type="GO" id="GO:0005506">
    <property type="term" value="F:iron ion binding"/>
    <property type="evidence" value="ECO:0007669"/>
    <property type="project" value="TreeGrafter"/>
</dbReference>
<dbReference type="Proteomes" id="UP000232638">
    <property type="component" value="Chromosome"/>
</dbReference>
<dbReference type="GO" id="GO:0051604">
    <property type="term" value="P:protein maturation"/>
    <property type="evidence" value="ECO:0007669"/>
    <property type="project" value="TreeGrafter"/>
</dbReference>
<dbReference type="AlphaFoldDB" id="A0A2K8UFQ9"/>
<evidence type="ECO:0000256" key="1">
    <source>
        <dbReference type="ARBA" id="ARBA00006018"/>
    </source>
</evidence>
<dbReference type="OrthoDB" id="9806017at2"/>
<name>A0A2K8UFQ9_9GAMM</name>
<protein>
    <submittedName>
        <fullName evidence="2">Hydrogenase assembly protein HypC</fullName>
    </submittedName>
</protein>
<dbReference type="GO" id="GO:1902670">
    <property type="term" value="F:carbon dioxide binding"/>
    <property type="evidence" value="ECO:0007669"/>
    <property type="project" value="TreeGrafter"/>
</dbReference>
<organism evidence="2 3">
    <name type="scientific">Candidatus Thiodictyon syntrophicum</name>
    <dbReference type="NCBI Taxonomy" id="1166950"/>
    <lineage>
        <taxon>Bacteria</taxon>
        <taxon>Pseudomonadati</taxon>
        <taxon>Pseudomonadota</taxon>
        <taxon>Gammaproteobacteria</taxon>
        <taxon>Chromatiales</taxon>
        <taxon>Chromatiaceae</taxon>
        <taxon>Thiodictyon</taxon>
    </lineage>
</organism>
<dbReference type="PANTHER" id="PTHR35177:SF2">
    <property type="entry name" value="HYDROGENASE MATURATION FACTOR HYBG"/>
    <property type="match status" value="1"/>
</dbReference>
<dbReference type="RefSeq" id="WP_100922079.1">
    <property type="nucleotide sequence ID" value="NZ_CP020370.1"/>
</dbReference>
<gene>
    <name evidence="2" type="ORF">THSYN_28125</name>
</gene>
<dbReference type="EMBL" id="CP020370">
    <property type="protein sequence ID" value="AUB84424.1"/>
    <property type="molecule type" value="Genomic_DNA"/>
</dbReference>
<dbReference type="PROSITE" id="PS01097">
    <property type="entry name" value="HUPF_HYPC"/>
    <property type="match status" value="1"/>
</dbReference>
<dbReference type="PRINTS" id="PR00445">
    <property type="entry name" value="HUPFHYPC"/>
</dbReference>
<dbReference type="SUPFAM" id="SSF159127">
    <property type="entry name" value="HupF/HypC-like"/>
    <property type="match status" value="1"/>
</dbReference>